<evidence type="ECO:0000256" key="3">
    <source>
        <dbReference type="ARBA" id="ARBA00022898"/>
    </source>
</evidence>
<accession>A0A382AQX5</accession>
<comment type="similarity">
    <text evidence="2">Belongs to the class-IV pyridoxal-phosphate-dependent aminotransferase family.</text>
</comment>
<sequence length="290" mass="32019">MSIVYLNGEFVPKDEASISVDDRGFLLSDGVYEVTPFYQGVAFCLDHHLVRLERSLRELGILFNTEGLTDIHHRLVAENQLENEVRSLVYLQITRGVAPRTHYFPPEPVPATVYAYAKPWERPPEAVWSQGFTAITVPDERWLRVDIKTISLLANALAFQTARDAGADDALLVRDKVAIEGAHQNFFAVFDGTLVTHPESNLILPGITRNVVLRLAGEHGIPVEQRPIRVEELVNADELFFTGTTGEVRPCVQVDGEPIGIGRPGDVTVALSQAFLDLVQQTKEGVAAVG</sequence>
<dbReference type="EMBL" id="UINC01026415">
    <property type="protein sequence ID" value="SVB03819.1"/>
    <property type="molecule type" value="Genomic_DNA"/>
</dbReference>
<dbReference type="GO" id="GO:0003824">
    <property type="term" value="F:catalytic activity"/>
    <property type="evidence" value="ECO:0007669"/>
    <property type="project" value="InterPro"/>
</dbReference>
<dbReference type="InterPro" id="IPR018300">
    <property type="entry name" value="Aminotrans_IV_CS"/>
</dbReference>
<dbReference type="Pfam" id="PF01063">
    <property type="entry name" value="Aminotran_4"/>
    <property type="match status" value="1"/>
</dbReference>
<evidence type="ECO:0000313" key="4">
    <source>
        <dbReference type="EMBL" id="SVB03819.1"/>
    </source>
</evidence>
<dbReference type="PANTHER" id="PTHR42743:SF10">
    <property type="entry name" value="D-ALANINE AMINOTRANSFERASE"/>
    <property type="match status" value="1"/>
</dbReference>
<keyword evidence="3" id="KW-0663">Pyridoxal phosphate</keyword>
<comment type="cofactor">
    <cofactor evidence="1">
        <name>pyridoxal 5'-phosphate</name>
        <dbReference type="ChEBI" id="CHEBI:597326"/>
    </cofactor>
</comment>
<organism evidence="4">
    <name type="scientific">marine metagenome</name>
    <dbReference type="NCBI Taxonomy" id="408172"/>
    <lineage>
        <taxon>unclassified sequences</taxon>
        <taxon>metagenomes</taxon>
        <taxon>ecological metagenomes</taxon>
    </lineage>
</organism>
<dbReference type="PANTHER" id="PTHR42743">
    <property type="entry name" value="AMINO-ACID AMINOTRANSFERASE"/>
    <property type="match status" value="1"/>
</dbReference>
<proteinExistence type="inferred from homology"/>
<gene>
    <name evidence="4" type="ORF">METZ01_LOCUS156673</name>
</gene>
<evidence type="ECO:0008006" key="5">
    <source>
        <dbReference type="Google" id="ProtNLM"/>
    </source>
</evidence>
<dbReference type="AlphaFoldDB" id="A0A382AQX5"/>
<evidence type="ECO:0000256" key="1">
    <source>
        <dbReference type="ARBA" id="ARBA00001933"/>
    </source>
</evidence>
<dbReference type="PROSITE" id="PS00770">
    <property type="entry name" value="AA_TRANSFER_CLASS_4"/>
    <property type="match status" value="1"/>
</dbReference>
<reference evidence="4" key="1">
    <citation type="submission" date="2018-05" db="EMBL/GenBank/DDBJ databases">
        <authorList>
            <person name="Lanie J.A."/>
            <person name="Ng W.-L."/>
            <person name="Kazmierczak K.M."/>
            <person name="Andrzejewski T.M."/>
            <person name="Davidsen T.M."/>
            <person name="Wayne K.J."/>
            <person name="Tettelin H."/>
            <person name="Glass J.I."/>
            <person name="Rusch D."/>
            <person name="Podicherti R."/>
            <person name="Tsui H.-C.T."/>
            <person name="Winkler M.E."/>
        </authorList>
    </citation>
    <scope>NUCLEOTIDE SEQUENCE</scope>
</reference>
<dbReference type="Gene3D" id="3.20.10.10">
    <property type="entry name" value="D-amino Acid Aminotransferase, subunit A, domain 2"/>
    <property type="match status" value="1"/>
</dbReference>
<dbReference type="FunFam" id="3.20.10.10:FF:000002">
    <property type="entry name" value="D-alanine aminotransferase"/>
    <property type="match status" value="1"/>
</dbReference>
<name>A0A382AQX5_9ZZZZ</name>
<dbReference type="InterPro" id="IPR001544">
    <property type="entry name" value="Aminotrans_IV"/>
</dbReference>
<dbReference type="Gene3D" id="3.30.470.10">
    <property type="match status" value="1"/>
</dbReference>
<dbReference type="InterPro" id="IPR050571">
    <property type="entry name" value="Class-IV_PLP-Dep_Aminotrnsfr"/>
</dbReference>
<dbReference type="GO" id="GO:0046394">
    <property type="term" value="P:carboxylic acid biosynthetic process"/>
    <property type="evidence" value="ECO:0007669"/>
    <property type="project" value="UniProtKB-ARBA"/>
</dbReference>
<dbReference type="InterPro" id="IPR043132">
    <property type="entry name" value="BCAT-like_C"/>
</dbReference>
<dbReference type="SUPFAM" id="SSF56752">
    <property type="entry name" value="D-aminoacid aminotransferase-like PLP-dependent enzymes"/>
    <property type="match status" value="1"/>
</dbReference>
<dbReference type="GO" id="GO:0008652">
    <property type="term" value="P:amino acid biosynthetic process"/>
    <property type="evidence" value="ECO:0007669"/>
    <property type="project" value="UniProtKB-ARBA"/>
</dbReference>
<dbReference type="CDD" id="cd01558">
    <property type="entry name" value="D-AAT_like"/>
    <property type="match status" value="1"/>
</dbReference>
<evidence type="ECO:0000256" key="2">
    <source>
        <dbReference type="ARBA" id="ARBA00009320"/>
    </source>
</evidence>
<dbReference type="InterPro" id="IPR043131">
    <property type="entry name" value="BCAT-like_N"/>
</dbReference>
<protein>
    <recommendedName>
        <fullName evidence="5">D-amino-acid transaminase</fullName>
    </recommendedName>
</protein>
<dbReference type="GO" id="GO:0005829">
    <property type="term" value="C:cytosol"/>
    <property type="evidence" value="ECO:0007669"/>
    <property type="project" value="TreeGrafter"/>
</dbReference>
<dbReference type="InterPro" id="IPR036038">
    <property type="entry name" value="Aminotransferase-like"/>
</dbReference>